<evidence type="ECO:0008006" key="4">
    <source>
        <dbReference type="Google" id="ProtNLM"/>
    </source>
</evidence>
<dbReference type="RefSeq" id="WP_344742177.1">
    <property type="nucleotide sequence ID" value="NZ_BAABAY010000007.1"/>
</dbReference>
<evidence type="ECO:0000256" key="1">
    <source>
        <dbReference type="SAM" id="Phobius"/>
    </source>
</evidence>
<keyword evidence="3" id="KW-1185">Reference proteome</keyword>
<accession>A0ABW7N2Q6</accession>
<feature type="transmembrane region" description="Helical" evidence="1">
    <location>
        <begin position="49"/>
        <end position="69"/>
    </location>
</feature>
<organism evidence="2 3">
    <name type="scientific">Gaetbulibacter aestuarii</name>
    <dbReference type="NCBI Taxonomy" id="1502358"/>
    <lineage>
        <taxon>Bacteria</taxon>
        <taxon>Pseudomonadati</taxon>
        <taxon>Bacteroidota</taxon>
        <taxon>Flavobacteriia</taxon>
        <taxon>Flavobacteriales</taxon>
        <taxon>Flavobacteriaceae</taxon>
        <taxon>Gaetbulibacter</taxon>
    </lineage>
</organism>
<dbReference type="Proteomes" id="UP001610100">
    <property type="component" value="Unassembled WGS sequence"/>
</dbReference>
<keyword evidence="1" id="KW-1133">Transmembrane helix</keyword>
<name>A0ABW7N2Q6_9FLAO</name>
<protein>
    <recommendedName>
        <fullName evidence="4">DUF3185 family protein</fullName>
    </recommendedName>
</protein>
<keyword evidence="1" id="KW-0812">Transmembrane</keyword>
<evidence type="ECO:0000313" key="3">
    <source>
        <dbReference type="Proteomes" id="UP001610100"/>
    </source>
</evidence>
<feature type="transmembrane region" description="Helical" evidence="1">
    <location>
        <begin position="7"/>
        <end position="23"/>
    </location>
</feature>
<comment type="caution">
    <text evidence="2">The sequence shown here is derived from an EMBL/GenBank/DDBJ whole genome shotgun (WGS) entry which is preliminary data.</text>
</comment>
<proteinExistence type="predicted"/>
<evidence type="ECO:0000313" key="2">
    <source>
        <dbReference type="EMBL" id="MFH6773070.1"/>
    </source>
</evidence>
<dbReference type="EMBL" id="JBAWKB010000006">
    <property type="protein sequence ID" value="MFH6773070.1"/>
    <property type="molecule type" value="Genomic_DNA"/>
</dbReference>
<reference evidence="2 3" key="1">
    <citation type="submission" date="2024-02" db="EMBL/GenBank/DDBJ databases">
        <title>A Gaetbulibacter species isolated from tidal flats and genomic insights of their niches.</title>
        <authorList>
            <person name="Ye Y."/>
        </authorList>
    </citation>
    <scope>NUCLEOTIDE SEQUENCE [LARGE SCALE GENOMIC DNA]</scope>
    <source>
        <strain evidence="2 3">KYW382</strain>
    </source>
</reference>
<keyword evidence="1" id="KW-0472">Membrane</keyword>
<sequence length="72" mass="7974">MNKTLRGIILLAIGIFIIVWALNHKPTNELQEAVNSMFDGSSYSMSEPWYYASLVVGALLSLAGLRDFIGKK</sequence>
<gene>
    <name evidence="2" type="ORF">V8G58_14085</name>
</gene>